<protein>
    <recommendedName>
        <fullName evidence="4">DUF4919 domain-containing protein</fullName>
    </recommendedName>
</protein>
<gene>
    <name evidence="2" type="ORF">M3P09_16435</name>
</gene>
<reference evidence="2" key="1">
    <citation type="submission" date="2022-05" db="EMBL/GenBank/DDBJ databases">
        <authorList>
            <person name="Park J.-S."/>
        </authorList>
    </citation>
    <scope>NUCLEOTIDE SEQUENCE</scope>
    <source>
        <strain evidence="2">2012CJ34-3</strain>
    </source>
</reference>
<accession>A0ABT0QHX8</accession>
<feature type="region of interest" description="Disordered" evidence="1">
    <location>
        <begin position="200"/>
        <end position="224"/>
    </location>
</feature>
<organism evidence="2 3">
    <name type="scientific">Jejuia spongiicola</name>
    <dbReference type="NCBI Taxonomy" id="2942207"/>
    <lineage>
        <taxon>Bacteria</taxon>
        <taxon>Pseudomonadati</taxon>
        <taxon>Bacteroidota</taxon>
        <taxon>Flavobacteriia</taxon>
        <taxon>Flavobacteriales</taxon>
        <taxon>Flavobacteriaceae</taxon>
        <taxon>Jejuia</taxon>
    </lineage>
</organism>
<keyword evidence="3" id="KW-1185">Reference proteome</keyword>
<name>A0ABT0QHX8_9FLAO</name>
<dbReference type="EMBL" id="JAMFLZ010000010">
    <property type="protein sequence ID" value="MCL6296596.1"/>
    <property type="molecule type" value="Genomic_DNA"/>
</dbReference>
<evidence type="ECO:0000256" key="1">
    <source>
        <dbReference type="SAM" id="MobiDB-lite"/>
    </source>
</evidence>
<proteinExistence type="predicted"/>
<evidence type="ECO:0000313" key="3">
    <source>
        <dbReference type="Proteomes" id="UP001165381"/>
    </source>
</evidence>
<evidence type="ECO:0000313" key="2">
    <source>
        <dbReference type="EMBL" id="MCL6296596.1"/>
    </source>
</evidence>
<dbReference type="RefSeq" id="WP_099563932.1">
    <property type="nucleotide sequence ID" value="NZ_JAMFLZ010000010.1"/>
</dbReference>
<evidence type="ECO:0008006" key="4">
    <source>
        <dbReference type="Google" id="ProtNLM"/>
    </source>
</evidence>
<dbReference type="Proteomes" id="UP001165381">
    <property type="component" value="Unassembled WGS sequence"/>
</dbReference>
<comment type="caution">
    <text evidence="2">The sequence shown here is derived from an EMBL/GenBank/DDBJ whole genome shotgun (WGS) entry which is preliminary data.</text>
</comment>
<dbReference type="PROSITE" id="PS51257">
    <property type="entry name" value="PROKAR_LIPOPROTEIN"/>
    <property type="match status" value="1"/>
</dbReference>
<sequence>MKTQFFKLFVIALAFGLISCKKENTLSEYKFADKGLVLSCENVNSKLYSEALFAFENDILNYYGKNNPNASLIQAYGQFIRNSIYGRLKFGDIVSPHTVKVFETLKNENDLWDANNPKSYLNYNSALVNCISINMQNADLKTTFNSLLKTNSMGPKPFGAPLMTNYRSTAQDKYLATYIAFDLFYAKLFNKDLSKVNSEKPAQKVDFNKLPPKTNTGSHAGHNH</sequence>